<reference evidence="2 3" key="1">
    <citation type="submission" date="2017-06" db="EMBL/GenBank/DDBJ databases">
        <authorList>
            <person name="Kim H.J."/>
            <person name="Triplett B.A."/>
        </authorList>
    </citation>
    <scope>NUCLEOTIDE SEQUENCE [LARGE SCALE GENOMIC DNA]</scope>
    <source>
        <strain evidence="2 3">CGMCC 4.1858</strain>
    </source>
</reference>
<proteinExistence type="predicted"/>
<protein>
    <submittedName>
        <fullName evidence="2">Uncharacterized protein</fullName>
    </submittedName>
</protein>
<dbReference type="EMBL" id="FZOF01000035">
    <property type="protein sequence ID" value="SNT53625.1"/>
    <property type="molecule type" value="Genomic_DNA"/>
</dbReference>
<evidence type="ECO:0000313" key="2">
    <source>
        <dbReference type="EMBL" id="SNT53625.1"/>
    </source>
</evidence>
<sequence>MRKTVRVTVPTAFAAAEEIHAHLVDQLNLALRRPGMYGGATALRILIDHLLFVERQPEAWAQLQREWEDRGLWTSTGISGAFRDLFPRQADDHVIASVYAEFVHRRGWLKPDHVLTGEAYEALAGRVRQWAAVDRTWAEVTAEFGSPSVLFGGNNPLYGKTLAYLTEDPQRPMVVFHLWNGSEPGAEAWPPEHQQPLLLAVRCGRGSFSGSSTFTPEGERRKPTIGDPCPAQ</sequence>
<dbReference type="Proteomes" id="UP000198280">
    <property type="component" value="Unassembled WGS sequence"/>
</dbReference>
<dbReference type="OrthoDB" id="281785at2"/>
<feature type="region of interest" description="Disordered" evidence="1">
    <location>
        <begin position="209"/>
        <end position="232"/>
    </location>
</feature>
<dbReference type="AlphaFoldDB" id="A0A239NFH8"/>
<accession>A0A239NFH8</accession>
<organism evidence="2 3">
    <name type="scientific">Actinacidiphila glaucinigra</name>
    <dbReference type="NCBI Taxonomy" id="235986"/>
    <lineage>
        <taxon>Bacteria</taxon>
        <taxon>Bacillati</taxon>
        <taxon>Actinomycetota</taxon>
        <taxon>Actinomycetes</taxon>
        <taxon>Kitasatosporales</taxon>
        <taxon>Streptomycetaceae</taxon>
        <taxon>Actinacidiphila</taxon>
    </lineage>
</organism>
<evidence type="ECO:0000256" key="1">
    <source>
        <dbReference type="SAM" id="MobiDB-lite"/>
    </source>
</evidence>
<evidence type="ECO:0000313" key="3">
    <source>
        <dbReference type="Proteomes" id="UP000198280"/>
    </source>
</evidence>
<keyword evidence="3" id="KW-1185">Reference proteome</keyword>
<gene>
    <name evidence="2" type="ORF">SAMN05216252_13559</name>
</gene>
<name>A0A239NFH8_9ACTN</name>